<dbReference type="Proteomes" id="UP000000657">
    <property type="component" value="Chromosome"/>
</dbReference>
<dbReference type="EMBL" id="CT573213">
    <property type="protein sequence ID" value="CAJ61377.1"/>
    <property type="molecule type" value="Genomic_DNA"/>
</dbReference>
<gene>
    <name evidence="1" type="ordered locus">FRAAL2732</name>
</gene>
<evidence type="ECO:0000313" key="1">
    <source>
        <dbReference type="EMBL" id="CAJ61377.1"/>
    </source>
</evidence>
<sequence length="96" mass="9912">MEVHRMFAPGRPRYPYCAAALLPARAGSFLVRIVCRSDQFSGYAVTVMAGCPATLACSTPIPGAESLGTVVVAPARHGSSASLIGVALIVAQRSHA</sequence>
<protein>
    <submittedName>
        <fullName evidence="1">Uncharacterized protein</fullName>
    </submittedName>
</protein>
<reference evidence="1 2" key="1">
    <citation type="journal article" date="2007" name="Genome Res.">
        <title>Genome characteristics of facultatively symbiotic Frankia sp. strains reflect host range and host plant biogeography.</title>
        <authorList>
            <person name="Normand P."/>
            <person name="Lapierre P."/>
            <person name="Tisa L.S."/>
            <person name="Gogarten J.P."/>
            <person name="Alloisio N."/>
            <person name="Bagnarol E."/>
            <person name="Bassi C.A."/>
            <person name="Berry A.M."/>
            <person name="Bickhart D.M."/>
            <person name="Choisne N."/>
            <person name="Couloux A."/>
            <person name="Cournoyer B."/>
            <person name="Cruveiller S."/>
            <person name="Daubin V."/>
            <person name="Demange N."/>
            <person name="Francino M.P."/>
            <person name="Goltsman E."/>
            <person name="Huang Y."/>
            <person name="Kopp O.R."/>
            <person name="Labarre L."/>
            <person name="Lapidus A."/>
            <person name="Lavire C."/>
            <person name="Marechal J."/>
            <person name="Martinez M."/>
            <person name="Mastronunzio J.E."/>
            <person name="Mullin B.C."/>
            <person name="Niemann J."/>
            <person name="Pujic P."/>
            <person name="Rawnsley T."/>
            <person name="Rouy Z."/>
            <person name="Schenowitz C."/>
            <person name="Sellstedt A."/>
            <person name="Tavares F."/>
            <person name="Tomkins J.P."/>
            <person name="Vallenet D."/>
            <person name="Valverde C."/>
            <person name="Wall L.G."/>
            <person name="Wang Y."/>
            <person name="Medigue C."/>
            <person name="Benson D.R."/>
        </authorList>
    </citation>
    <scope>NUCLEOTIDE SEQUENCE [LARGE SCALE GENOMIC DNA]</scope>
    <source>
        <strain evidence="2">DSM 45986 / CECT 9034 / ACN14a</strain>
    </source>
</reference>
<dbReference type="AlphaFoldDB" id="Q0RM75"/>
<accession>Q0RM75</accession>
<name>Q0RM75_FRAAA</name>
<proteinExistence type="predicted"/>
<organism evidence="1 2">
    <name type="scientific">Frankia alni (strain DSM 45986 / CECT 9034 / ACN14a)</name>
    <dbReference type="NCBI Taxonomy" id="326424"/>
    <lineage>
        <taxon>Bacteria</taxon>
        <taxon>Bacillati</taxon>
        <taxon>Actinomycetota</taxon>
        <taxon>Actinomycetes</taxon>
        <taxon>Frankiales</taxon>
        <taxon>Frankiaceae</taxon>
        <taxon>Frankia</taxon>
    </lineage>
</organism>
<dbReference type="STRING" id="326424.FRAAL2732"/>
<keyword evidence="2" id="KW-1185">Reference proteome</keyword>
<evidence type="ECO:0000313" key="2">
    <source>
        <dbReference type="Proteomes" id="UP000000657"/>
    </source>
</evidence>
<dbReference type="HOGENOM" id="CLU_2355604_0_0_11"/>
<dbReference type="KEGG" id="fal:FRAAL2732"/>